<name>A0A438DHH5_VITVI</name>
<dbReference type="GO" id="GO:0016020">
    <property type="term" value="C:membrane"/>
    <property type="evidence" value="ECO:0007669"/>
    <property type="project" value="UniProtKB-SubCell"/>
</dbReference>
<evidence type="ECO:0000256" key="1">
    <source>
        <dbReference type="ARBA" id="ARBA00004141"/>
    </source>
</evidence>
<dbReference type="AlphaFoldDB" id="A0A438DHH5"/>
<comment type="subcellular location">
    <subcellularLocation>
        <location evidence="1">Membrane</location>
        <topology evidence="1">Multi-pass membrane protein</topology>
    </subcellularLocation>
</comment>
<dbReference type="Proteomes" id="UP000288805">
    <property type="component" value="Unassembled WGS sequence"/>
</dbReference>
<dbReference type="GO" id="GO:0042910">
    <property type="term" value="F:xenobiotic transmembrane transporter activity"/>
    <property type="evidence" value="ECO:0007669"/>
    <property type="project" value="InterPro"/>
</dbReference>
<evidence type="ECO:0000313" key="8">
    <source>
        <dbReference type="Proteomes" id="UP000288805"/>
    </source>
</evidence>
<dbReference type="GO" id="GO:0015297">
    <property type="term" value="F:antiporter activity"/>
    <property type="evidence" value="ECO:0007669"/>
    <property type="project" value="InterPro"/>
</dbReference>
<reference evidence="7 8" key="1">
    <citation type="journal article" date="2018" name="PLoS Genet.">
        <title>Population sequencing reveals clonal diversity and ancestral inbreeding in the grapevine cultivar Chardonnay.</title>
        <authorList>
            <person name="Roach M.J."/>
            <person name="Johnson D.L."/>
            <person name="Bohlmann J."/>
            <person name="van Vuuren H.J."/>
            <person name="Jones S.J."/>
            <person name="Pretorius I.S."/>
            <person name="Schmidt S.A."/>
            <person name="Borneman A.R."/>
        </authorList>
    </citation>
    <scope>NUCLEOTIDE SEQUENCE [LARGE SCALE GENOMIC DNA]</scope>
    <source>
        <strain evidence="8">cv. Chardonnay</strain>
        <tissue evidence="7">Leaf</tissue>
    </source>
</reference>
<evidence type="ECO:0000256" key="2">
    <source>
        <dbReference type="ARBA" id="ARBA00010199"/>
    </source>
</evidence>
<accession>A0A438DHH5</accession>
<dbReference type="InterPro" id="IPR045069">
    <property type="entry name" value="MATE_euk"/>
</dbReference>
<feature type="transmembrane region" description="Helical" evidence="6">
    <location>
        <begin position="423"/>
        <end position="440"/>
    </location>
</feature>
<protein>
    <recommendedName>
        <fullName evidence="6">Protein DETOXIFICATION</fullName>
    </recommendedName>
    <alternativeName>
        <fullName evidence="6">Multidrug and toxic compound extrusion protein</fullName>
    </alternativeName>
</protein>
<gene>
    <name evidence="7" type="primary">DTX25_5</name>
    <name evidence="7" type="ORF">CK203_078045</name>
</gene>
<feature type="transmembrane region" description="Helical" evidence="6">
    <location>
        <begin position="45"/>
        <end position="65"/>
    </location>
</feature>
<dbReference type="GO" id="GO:1990961">
    <property type="term" value="P:xenobiotic detoxification by transmembrane export across the plasma membrane"/>
    <property type="evidence" value="ECO:0007669"/>
    <property type="project" value="InterPro"/>
</dbReference>
<organism evidence="7 8">
    <name type="scientific">Vitis vinifera</name>
    <name type="common">Grape</name>
    <dbReference type="NCBI Taxonomy" id="29760"/>
    <lineage>
        <taxon>Eukaryota</taxon>
        <taxon>Viridiplantae</taxon>
        <taxon>Streptophyta</taxon>
        <taxon>Embryophyta</taxon>
        <taxon>Tracheophyta</taxon>
        <taxon>Spermatophyta</taxon>
        <taxon>Magnoliopsida</taxon>
        <taxon>eudicotyledons</taxon>
        <taxon>Gunneridae</taxon>
        <taxon>Pentapetalae</taxon>
        <taxon>rosids</taxon>
        <taxon>Vitales</taxon>
        <taxon>Vitaceae</taxon>
        <taxon>Viteae</taxon>
        <taxon>Vitis</taxon>
    </lineage>
</organism>
<feature type="transmembrane region" description="Helical" evidence="6">
    <location>
        <begin position="386"/>
        <end position="411"/>
    </location>
</feature>
<comment type="similarity">
    <text evidence="2 6">Belongs to the multi antimicrobial extrusion (MATE) (TC 2.A.66.1) family.</text>
</comment>
<evidence type="ECO:0000256" key="4">
    <source>
        <dbReference type="ARBA" id="ARBA00022989"/>
    </source>
</evidence>
<dbReference type="InterPro" id="IPR002528">
    <property type="entry name" value="MATE_fam"/>
</dbReference>
<proteinExistence type="inferred from homology"/>
<comment type="caution">
    <text evidence="6">Lacks conserved residue(s) required for the propagation of feature annotation.</text>
</comment>
<dbReference type="EMBL" id="QGNW01001623">
    <property type="protein sequence ID" value="RVW34826.1"/>
    <property type="molecule type" value="Genomic_DNA"/>
</dbReference>
<feature type="transmembrane region" description="Helical" evidence="6">
    <location>
        <begin position="156"/>
        <end position="179"/>
    </location>
</feature>
<evidence type="ECO:0000256" key="3">
    <source>
        <dbReference type="ARBA" id="ARBA00022692"/>
    </source>
</evidence>
<evidence type="ECO:0000313" key="7">
    <source>
        <dbReference type="EMBL" id="RVW34826.1"/>
    </source>
</evidence>
<comment type="caution">
    <text evidence="7">The sequence shown here is derived from an EMBL/GenBank/DDBJ whole genome shotgun (WGS) entry which is preliminary data.</text>
</comment>
<evidence type="ECO:0000256" key="5">
    <source>
        <dbReference type="ARBA" id="ARBA00023136"/>
    </source>
</evidence>
<keyword evidence="5 6" id="KW-0472">Membrane</keyword>
<keyword evidence="4 6" id="KW-1133">Transmembrane helix</keyword>
<dbReference type="PANTHER" id="PTHR11206">
    <property type="entry name" value="MULTIDRUG RESISTANCE PROTEIN"/>
    <property type="match status" value="1"/>
</dbReference>
<evidence type="ECO:0000256" key="6">
    <source>
        <dbReference type="RuleBase" id="RU004914"/>
    </source>
</evidence>
<dbReference type="Pfam" id="PF01554">
    <property type="entry name" value="MatE"/>
    <property type="match status" value="2"/>
</dbReference>
<dbReference type="CDD" id="cd13132">
    <property type="entry name" value="MATE_eukaryotic"/>
    <property type="match status" value="1"/>
</dbReference>
<sequence>MAMGRIMDNNMEERLLGSETEGPTDLKWRIWEESKKAWRITFPAMLSRITAFGMLVVTQAFIGHISQLDLSAFALTQTILVRFCNGILVGMSSATETLCGQAFGAKQYHMMGIYLQRSWLVDVTMATIMAPLFIFATSIFKLLGQEDDIAIAVRSFSLWFLPFLYYLVFSMTLQMFLQAQLKNMIVAWVSAASFVLHVLLSWLFVIKLNLGIPGAMSALTISSWSMVIGESVYVFGGWCPKTWRGLSSSAFTDILPVIKLSVSSGFMLWRTIMIPRETVSRSSHDSSDQTRNGEQKNDVEIRQIQKSYDILIIIRFKIFDSLELWYNAVVLLVAGYLKDASIAISAFSICININTWELMLCLGFVGASCVRVANELGRGNAKAAIFSIKVILCNSILIGVIFWVLCLVFGHDIAYLFTSDEEVITMVSSLSVLLSFSILLNSVQPVLIGKCLFLWSDNTNYCLHT</sequence>
<feature type="transmembrane region" description="Helical" evidence="6">
    <location>
        <begin position="119"/>
        <end position="144"/>
    </location>
</feature>
<feature type="transmembrane region" description="Helical" evidence="6">
    <location>
        <begin position="185"/>
        <end position="206"/>
    </location>
</feature>
<feature type="transmembrane region" description="Helical" evidence="6">
    <location>
        <begin position="218"/>
        <end position="238"/>
    </location>
</feature>
<keyword evidence="3 6" id="KW-0812">Transmembrane</keyword>